<proteinExistence type="inferred from homology"/>
<feature type="transmembrane region" description="Helical" evidence="7">
    <location>
        <begin position="334"/>
        <end position="354"/>
    </location>
</feature>
<feature type="transmembrane region" description="Helical" evidence="7">
    <location>
        <begin position="118"/>
        <end position="138"/>
    </location>
</feature>
<feature type="transmembrane region" description="Helical" evidence="7">
    <location>
        <begin position="273"/>
        <end position="293"/>
    </location>
</feature>
<dbReference type="InterPro" id="IPR014047">
    <property type="entry name" value="Chr_Tranpt_l_chain"/>
</dbReference>
<keyword evidence="4 7" id="KW-0812">Transmembrane</keyword>
<evidence type="ECO:0000256" key="7">
    <source>
        <dbReference type="SAM" id="Phobius"/>
    </source>
</evidence>
<dbReference type="eggNOG" id="COG2059">
    <property type="taxonomic scope" value="Bacteria"/>
</dbReference>
<evidence type="ECO:0000256" key="5">
    <source>
        <dbReference type="ARBA" id="ARBA00022989"/>
    </source>
</evidence>
<dbReference type="Proteomes" id="UP000009145">
    <property type="component" value="Chromosome"/>
</dbReference>
<reference evidence="8 9" key="1">
    <citation type="journal article" date="2012" name="J. Bacteriol.">
        <title>Complete genome sequences of Methylophaga sp. strain JAM1 and Methylophaga sp. strain JAM7.</title>
        <authorList>
            <person name="Villeneuve C."/>
            <person name="Martineau C."/>
            <person name="Mauffrey F."/>
            <person name="Villemur R."/>
        </authorList>
    </citation>
    <scope>NUCLEOTIDE SEQUENCE [LARGE SCALE GENOMIC DNA]</scope>
    <source>
        <strain evidence="8 9">JAM7</strain>
    </source>
</reference>
<dbReference type="GO" id="GO:0005886">
    <property type="term" value="C:plasma membrane"/>
    <property type="evidence" value="ECO:0007669"/>
    <property type="project" value="UniProtKB-SubCell"/>
</dbReference>
<dbReference type="KEGG" id="mec:Q7C_1487"/>
<evidence type="ECO:0000256" key="3">
    <source>
        <dbReference type="ARBA" id="ARBA00022475"/>
    </source>
</evidence>
<dbReference type="PIRSF" id="PIRSF004810">
    <property type="entry name" value="ChrA"/>
    <property type="match status" value="1"/>
</dbReference>
<evidence type="ECO:0000313" key="9">
    <source>
        <dbReference type="Proteomes" id="UP000009145"/>
    </source>
</evidence>
<keyword evidence="5 7" id="KW-1133">Transmembrane helix</keyword>
<dbReference type="Pfam" id="PF02417">
    <property type="entry name" value="Chromate_transp"/>
    <property type="match status" value="2"/>
</dbReference>
<keyword evidence="3" id="KW-1003">Cell membrane</keyword>
<evidence type="ECO:0000313" key="8">
    <source>
        <dbReference type="EMBL" id="AFJ02636.1"/>
    </source>
</evidence>
<dbReference type="EMBL" id="CP003380">
    <property type="protein sequence ID" value="AFJ02636.1"/>
    <property type="molecule type" value="Genomic_DNA"/>
</dbReference>
<feature type="transmembrane region" description="Helical" evidence="7">
    <location>
        <begin position="203"/>
        <end position="222"/>
    </location>
</feature>
<evidence type="ECO:0000256" key="2">
    <source>
        <dbReference type="ARBA" id="ARBA00005262"/>
    </source>
</evidence>
<dbReference type="OrthoDB" id="8969999at2"/>
<comment type="subcellular location">
    <subcellularLocation>
        <location evidence="1">Cell membrane</location>
        <topology evidence="1">Multi-pass membrane protein</topology>
    </subcellularLocation>
</comment>
<organism evidence="8 9">
    <name type="scientific">Methylophaga frappieri (strain ATCC BAA-2434 / DSM 25690 / JAM7)</name>
    <dbReference type="NCBI Taxonomy" id="754477"/>
    <lineage>
        <taxon>Bacteria</taxon>
        <taxon>Pseudomonadati</taxon>
        <taxon>Pseudomonadota</taxon>
        <taxon>Gammaproteobacteria</taxon>
        <taxon>Thiotrichales</taxon>
        <taxon>Piscirickettsiaceae</taxon>
        <taxon>Methylophaga</taxon>
    </lineage>
</organism>
<feature type="transmembrane region" description="Helical" evidence="7">
    <location>
        <begin position="385"/>
        <end position="403"/>
    </location>
</feature>
<evidence type="ECO:0000256" key="6">
    <source>
        <dbReference type="ARBA" id="ARBA00023136"/>
    </source>
</evidence>
<dbReference type="NCBIfam" id="TIGR00937">
    <property type="entry name" value="2A51"/>
    <property type="match status" value="1"/>
</dbReference>
<dbReference type="HOGENOM" id="CLU_018106_0_1_6"/>
<dbReference type="AlphaFoldDB" id="I1YI93"/>
<keyword evidence="9" id="KW-1185">Reference proteome</keyword>
<feature type="transmembrane region" description="Helical" evidence="7">
    <location>
        <begin position="86"/>
        <end position="112"/>
    </location>
</feature>
<feature type="transmembrane region" description="Helical" evidence="7">
    <location>
        <begin position="300"/>
        <end position="322"/>
    </location>
</feature>
<gene>
    <name evidence="8" type="ordered locus">Q7C_1487</name>
</gene>
<dbReference type="RefSeq" id="WP_014704056.1">
    <property type="nucleotide sequence ID" value="NC_017856.1"/>
</dbReference>
<dbReference type="PATRIC" id="fig|754477.3.peg.1467"/>
<evidence type="ECO:0000256" key="1">
    <source>
        <dbReference type="ARBA" id="ARBA00004651"/>
    </source>
</evidence>
<keyword evidence="6 7" id="KW-0472">Membrane</keyword>
<dbReference type="PANTHER" id="PTHR33567">
    <property type="entry name" value="CHROMATE ION TRANSPORTER (EUROFUNG)"/>
    <property type="match status" value="1"/>
</dbReference>
<dbReference type="PANTHER" id="PTHR33567:SF3">
    <property type="entry name" value="CHROMATE ION TRANSPORTER (EUROFUNG)"/>
    <property type="match status" value="1"/>
</dbReference>
<feature type="transmembrane region" description="Helical" evidence="7">
    <location>
        <begin position="16"/>
        <end position="37"/>
    </location>
</feature>
<accession>I1YI93</accession>
<dbReference type="STRING" id="754477.Q7C_1487"/>
<protein>
    <submittedName>
        <fullName evidence="8">Chromate transport protein ChrA</fullName>
    </submittedName>
</protein>
<feature type="transmembrane region" description="Helical" evidence="7">
    <location>
        <begin position="361"/>
        <end position="379"/>
    </location>
</feature>
<feature type="transmembrane region" description="Helical" evidence="7">
    <location>
        <begin position="150"/>
        <end position="183"/>
    </location>
</feature>
<evidence type="ECO:0000256" key="4">
    <source>
        <dbReference type="ARBA" id="ARBA00022692"/>
    </source>
</evidence>
<dbReference type="InterPro" id="IPR003370">
    <property type="entry name" value="Chromate_transpt"/>
</dbReference>
<sequence length="404" mass="42912">MNSNPKTRISGKPLEVFLAFLKLGLTAFGGPIAHLGYFRTEFVERRRWLSDAQFGQLLAICQFLPGPASSQLGFTLGLLRGGWLGAFAAFMAFTLPSAILLVAFAAALPWLSQPIGEAAIHGLKLVACAVVADAVFGMAKKLCPDLLRKLIALLSAAILIFASSALTQLAVIALAAVMGMVFIRQTNQSTSQTPIPLPYGTKLGAMLLAVFVLLLLGLPLFASSQLGFISVAEAFYRAGALVFGGGHVVLPLLQDTVVSNGWANTQDFLAGYGAAQAIPGPMFAFSAYLGAIISPWQQTYWMAATALVFLFLPGFLLISGVLPFWRVISQNPNAIRAIAGVNAAVVGLLGAALYDPIITSGITGYLDVFIVLIALVLLMRWRINPLFIVVWCVSASIISFCCLA</sequence>
<comment type="similarity">
    <text evidence="2">Belongs to the chromate ion transporter (CHR) (TC 2.A.51) family.</text>
</comment>
<dbReference type="GO" id="GO:0015109">
    <property type="term" value="F:chromate transmembrane transporter activity"/>
    <property type="evidence" value="ECO:0007669"/>
    <property type="project" value="InterPro"/>
</dbReference>
<name>I1YI93_METFJ</name>